<evidence type="ECO:0000256" key="1">
    <source>
        <dbReference type="ARBA" id="ARBA00004117"/>
    </source>
</evidence>
<dbReference type="InterPro" id="IPR019776">
    <property type="entry name" value="Flagellar_basal_body_rod_CS"/>
</dbReference>
<feature type="domain" description="Flagellar basal-body/hook protein C-terminal" evidence="7">
    <location>
        <begin position="412"/>
        <end position="450"/>
    </location>
</feature>
<gene>
    <name evidence="10" type="ORF">GCM10010982_20170</name>
</gene>
<keyword evidence="10" id="KW-0969">Cilium</keyword>
<comment type="function">
    <text evidence="5">A flexible structure which links the flagellar filament to the drive apparatus in the basal body.</text>
</comment>
<reference evidence="10" key="1">
    <citation type="journal article" date="2014" name="Int. J. Syst. Evol. Microbiol.">
        <title>Complete genome sequence of Corynebacterium casei LMG S-19264T (=DSM 44701T), isolated from a smear-ripened cheese.</title>
        <authorList>
            <consortium name="US DOE Joint Genome Institute (JGI-PGF)"/>
            <person name="Walter F."/>
            <person name="Albersmeier A."/>
            <person name="Kalinowski J."/>
            <person name="Ruckert C."/>
        </authorList>
    </citation>
    <scope>NUCLEOTIDE SEQUENCE</scope>
    <source>
        <strain evidence="10">CGMCC 1.7086</strain>
    </source>
</reference>
<dbReference type="SUPFAM" id="SSF117143">
    <property type="entry name" value="Flagellar hook protein flgE"/>
    <property type="match status" value="1"/>
</dbReference>
<evidence type="ECO:0000313" key="10">
    <source>
        <dbReference type="EMBL" id="GGO69320.1"/>
    </source>
</evidence>
<dbReference type="GO" id="GO:0009424">
    <property type="term" value="C:bacterial-type flagellum hook"/>
    <property type="evidence" value="ECO:0007669"/>
    <property type="project" value="TreeGrafter"/>
</dbReference>
<dbReference type="Pfam" id="PF06429">
    <property type="entry name" value="Flg_bbr_C"/>
    <property type="match status" value="1"/>
</dbReference>
<dbReference type="RefSeq" id="WP_188694224.1">
    <property type="nucleotide sequence ID" value="NZ_BMLS01000003.1"/>
</dbReference>
<dbReference type="EMBL" id="BMLS01000003">
    <property type="protein sequence ID" value="GGO69320.1"/>
    <property type="molecule type" value="Genomic_DNA"/>
</dbReference>
<dbReference type="InterPro" id="IPR010930">
    <property type="entry name" value="Flg_bb/hook_C_dom"/>
</dbReference>
<evidence type="ECO:0000256" key="4">
    <source>
        <dbReference type="ARBA" id="ARBA00023143"/>
    </source>
</evidence>
<evidence type="ECO:0000259" key="7">
    <source>
        <dbReference type="Pfam" id="PF06429"/>
    </source>
</evidence>
<comment type="caution">
    <text evidence="10">The sequence shown here is derived from an EMBL/GenBank/DDBJ whole genome shotgun (WGS) entry which is preliminary data.</text>
</comment>
<dbReference type="PROSITE" id="PS00588">
    <property type="entry name" value="FLAGELLA_BB_ROD"/>
    <property type="match status" value="1"/>
</dbReference>
<name>A0A917YX15_9ALTE</name>
<keyword evidence="10" id="KW-0966">Cell projection</keyword>
<evidence type="ECO:0000259" key="8">
    <source>
        <dbReference type="Pfam" id="PF07559"/>
    </source>
</evidence>
<evidence type="ECO:0000256" key="3">
    <source>
        <dbReference type="ARBA" id="ARBA00019015"/>
    </source>
</evidence>
<dbReference type="PANTHER" id="PTHR30435:SF1">
    <property type="entry name" value="FLAGELLAR HOOK PROTEIN FLGE"/>
    <property type="match status" value="1"/>
</dbReference>
<evidence type="ECO:0000259" key="6">
    <source>
        <dbReference type="Pfam" id="PF00460"/>
    </source>
</evidence>
<keyword evidence="4 5" id="KW-0975">Bacterial flagellum</keyword>
<dbReference type="InterPro" id="IPR001444">
    <property type="entry name" value="Flag_bb_rod_N"/>
</dbReference>
<dbReference type="GO" id="GO:0071978">
    <property type="term" value="P:bacterial-type flagellum-dependent swarming motility"/>
    <property type="evidence" value="ECO:0007669"/>
    <property type="project" value="TreeGrafter"/>
</dbReference>
<evidence type="ECO:0000256" key="5">
    <source>
        <dbReference type="RuleBase" id="RU362116"/>
    </source>
</evidence>
<evidence type="ECO:0000256" key="2">
    <source>
        <dbReference type="ARBA" id="ARBA00009677"/>
    </source>
</evidence>
<organism evidence="10 11">
    <name type="scientific">Bowmanella pacifica</name>
    <dbReference type="NCBI Taxonomy" id="502051"/>
    <lineage>
        <taxon>Bacteria</taxon>
        <taxon>Pseudomonadati</taxon>
        <taxon>Pseudomonadota</taxon>
        <taxon>Gammaproteobacteria</taxon>
        <taxon>Alteromonadales</taxon>
        <taxon>Alteromonadaceae</taxon>
        <taxon>Bowmanella</taxon>
    </lineage>
</organism>
<dbReference type="AlphaFoldDB" id="A0A917YX15"/>
<feature type="domain" description="Flagellar hook protein FlgE/F/G-like D1" evidence="9">
    <location>
        <begin position="77"/>
        <end position="127"/>
    </location>
</feature>
<dbReference type="InterPro" id="IPR037925">
    <property type="entry name" value="FlgE/F/G-like"/>
</dbReference>
<sequence>MSMFQIGLSGLKSTQSALEVTSNNIANSSTSGFKTGSAEFASVYNGGQRGGVTVSDIKEDFSTNGNLVRTGKELDLAITGKGFFTVSHNGRVAYTQAGQFSLDDDLNIVAANGAKLQGYGIDDQPDPNLIPGVMTDLKVEGSNMAAEASTNISFAGNLSSASDAIPYPVAPATFDPSNGSAYNFSQSTEIFDSLGNSHVLTQYFNHTGANAWNVMYFVDGKPLSAAQLAGTPGTVGNQDVDVNGATVSAGVVSVTFDAEGQMQPLDPGFVVPGGGVPDNNKIDPYNQRKVQLNFNPLDESGNPNGAAPVNISLDMTTTTQFGSGFAMYKNDANGYTAGEFSGVSVAEDGKVYATFTNGESKLQGQVVLASFANVNGLEPGDNSVWYQTSASGDALYGAPGTGTGGDLLSGSYMGSNVNISEQLVDLMSFQQNYQANAKSISSADEMMQILFNAT</sequence>
<reference evidence="10" key="2">
    <citation type="submission" date="2020-09" db="EMBL/GenBank/DDBJ databases">
        <authorList>
            <person name="Sun Q."/>
            <person name="Zhou Y."/>
        </authorList>
    </citation>
    <scope>NUCLEOTIDE SEQUENCE</scope>
    <source>
        <strain evidence="10">CGMCC 1.7086</strain>
    </source>
</reference>
<dbReference type="Proteomes" id="UP000606935">
    <property type="component" value="Unassembled WGS sequence"/>
</dbReference>
<evidence type="ECO:0000313" key="11">
    <source>
        <dbReference type="Proteomes" id="UP000606935"/>
    </source>
</evidence>
<feature type="domain" description="Flagellar hook protein FlgE D2" evidence="8">
    <location>
        <begin position="165"/>
        <end position="335"/>
    </location>
</feature>
<comment type="subcellular location">
    <subcellularLocation>
        <location evidence="1 5">Bacterial flagellum basal body</location>
    </subcellularLocation>
</comment>
<dbReference type="Gene3D" id="2.60.98.20">
    <property type="entry name" value="Flagellar hook protein FlgE"/>
    <property type="match status" value="1"/>
</dbReference>
<dbReference type="Pfam" id="PF00460">
    <property type="entry name" value="Flg_bb_rod"/>
    <property type="match status" value="1"/>
</dbReference>
<dbReference type="InterPro" id="IPR020013">
    <property type="entry name" value="Flagellar_FlgE/F/G"/>
</dbReference>
<dbReference type="InterPro" id="IPR011491">
    <property type="entry name" value="FlgE_D2"/>
</dbReference>
<proteinExistence type="inferred from homology"/>
<dbReference type="Pfam" id="PF07559">
    <property type="entry name" value="FlgE_D2"/>
    <property type="match status" value="1"/>
</dbReference>
<dbReference type="InterPro" id="IPR037058">
    <property type="entry name" value="Falgellar_hook_FlgE_sf"/>
</dbReference>
<evidence type="ECO:0000259" key="9">
    <source>
        <dbReference type="Pfam" id="PF22692"/>
    </source>
</evidence>
<keyword evidence="10" id="KW-0282">Flagellum</keyword>
<accession>A0A917YX15</accession>
<dbReference type="NCBIfam" id="TIGR03506">
    <property type="entry name" value="FlgEFG_subfam"/>
    <property type="match status" value="1"/>
</dbReference>
<protein>
    <recommendedName>
        <fullName evidence="3 5">Flagellar hook protein FlgE</fullName>
    </recommendedName>
</protein>
<dbReference type="Pfam" id="PF22692">
    <property type="entry name" value="LlgE_F_G_D1"/>
    <property type="match status" value="1"/>
</dbReference>
<dbReference type="InterPro" id="IPR053967">
    <property type="entry name" value="LlgE_F_G-like_D1"/>
</dbReference>
<dbReference type="PANTHER" id="PTHR30435">
    <property type="entry name" value="FLAGELLAR PROTEIN"/>
    <property type="match status" value="1"/>
</dbReference>
<dbReference type="GO" id="GO:0005829">
    <property type="term" value="C:cytosol"/>
    <property type="evidence" value="ECO:0007669"/>
    <property type="project" value="TreeGrafter"/>
</dbReference>
<comment type="similarity">
    <text evidence="2 5">Belongs to the flagella basal body rod proteins family.</text>
</comment>
<feature type="domain" description="Flagellar basal body rod protein N-terminal" evidence="6">
    <location>
        <begin position="5"/>
        <end position="34"/>
    </location>
</feature>
<dbReference type="GO" id="GO:0009425">
    <property type="term" value="C:bacterial-type flagellum basal body"/>
    <property type="evidence" value="ECO:0007669"/>
    <property type="project" value="UniProtKB-SubCell"/>
</dbReference>
<keyword evidence="11" id="KW-1185">Reference proteome</keyword>